<keyword evidence="1" id="KW-0863">Zinc-finger</keyword>
<proteinExistence type="predicted"/>
<organism evidence="3 4">
    <name type="scientific">Haemaphysalis longicornis</name>
    <name type="common">Bush tick</name>
    <dbReference type="NCBI Taxonomy" id="44386"/>
    <lineage>
        <taxon>Eukaryota</taxon>
        <taxon>Metazoa</taxon>
        <taxon>Ecdysozoa</taxon>
        <taxon>Arthropoda</taxon>
        <taxon>Chelicerata</taxon>
        <taxon>Arachnida</taxon>
        <taxon>Acari</taxon>
        <taxon>Parasitiformes</taxon>
        <taxon>Ixodida</taxon>
        <taxon>Ixodoidea</taxon>
        <taxon>Ixodidae</taxon>
        <taxon>Haemaphysalinae</taxon>
        <taxon>Haemaphysalis</taxon>
    </lineage>
</organism>
<dbReference type="PROSITE" id="PS50158">
    <property type="entry name" value="ZF_CCHC"/>
    <property type="match status" value="1"/>
</dbReference>
<evidence type="ECO:0000313" key="3">
    <source>
        <dbReference type="EMBL" id="KAH9378699.1"/>
    </source>
</evidence>
<name>A0A9J6GU43_HAELO</name>
<keyword evidence="1" id="KW-0862">Zinc</keyword>
<dbReference type="VEuPathDB" id="VectorBase:HLOH_043623"/>
<sequence length="286" mass="31775">MDAVTVQGEDISPTDISTEKGWLECYRRRCNPVLESFRESAPSNYQVNTPAGRALSRTLPCLPPLPREHIKNIFRPYGGMDVARTGSSNLRDAILTAANKSAAEASADIYRLKPEKNILVLSTPTITRARQYNAITAIHIDSENCQLFCYVAFPENTSKSVVHGILAYDMPEAFTASIVTPANPKALQAHRMGITNTAIFIFFGYKVPQYSYYHGAEYRCYIHRQKMEACLACGDKGHHADVCPRPNPNRCRRCGDHLVETSSHTCEQKCAQCGGAPRLGDRSCKK</sequence>
<protein>
    <recommendedName>
        <fullName evidence="2">CCHC-type domain-containing protein</fullName>
    </recommendedName>
</protein>
<evidence type="ECO:0000259" key="2">
    <source>
        <dbReference type="PROSITE" id="PS50158"/>
    </source>
</evidence>
<dbReference type="InterPro" id="IPR001878">
    <property type="entry name" value="Znf_CCHC"/>
</dbReference>
<evidence type="ECO:0000256" key="1">
    <source>
        <dbReference type="PROSITE-ProRule" id="PRU00047"/>
    </source>
</evidence>
<feature type="domain" description="CCHC-type" evidence="2">
    <location>
        <begin position="230"/>
        <end position="245"/>
    </location>
</feature>
<comment type="caution">
    <text evidence="3">The sequence shown here is derived from an EMBL/GenBank/DDBJ whole genome shotgun (WGS) entry which is preliminary data.</text>
</comment>
<reference evidence="3 4" key="1">
    <citation type="journal article" date="2020" name="Cell">
        <title>Large-Scale Comparative Analyses of Tick Genomes Elucidate Their Genetic Diversity and Vector Capacities.</title>
        <authorList>
            <consortium name="Tick Genome and Microbiome Consortium (TIGMIC)"/>
            <person name="Jia N."/>
            <person name="Wang J."/>
            <person name="Shi W."/>
            <person name="Du L."/>
            <person name="Sun Y."/>
            <person name="Zhan W."/>
            <person name="Jiang J.F."/>
            <person name="Wang Q."/>
            <person name="Zhang B."/>
            <person name="Ji P."/>
            <person name="Bell-Sakyi L."/>
            <person name="Cui X.M."/>
            <person name="Yuan T.T."/>
            <person name="Jiang B.G."/>
            <person name="Yang W.F."/>
            <person name="Lam T.T."/>
            <person name="Chang Q.C."/>
            <person name="Ding S.J."/>
            <person name="Wang X.J."/>
            <person name="Zhu J.G."/>
            <person name="Ruan X.D."/>
            <person name="Zhao L."/>
            <person name="Wei J.T."/>
            <person name="Ye R.Z."/>
            <person name="Que T.C."/>
            <person name="Du C.H."/>
            <person name="Zhou Y.H."/>
            <person name="Cheng J.X."/>
            <person name="Dai P.F."/>
            <person name="Guo W.B."/>
            <person name="Han X.H."/>
            <person name="Huang E.J."/>
            <person name="Li L.F."/>
            <person name="Wei W."/>
            <person name="Gao Y.C."/>
            <person name="Liu J.Z."/>
            <person name="Shao H.Z."/>
            <person name="Wang X."/>
            <person name="Wang C.C."/>
            <person name="Yang T.C."/>
            <person name="Huo Q.B."/>
            <person name="Li W."/>
            <person name="Chen H.Y."/>
            <person name="Chen S.E."/>
            <person name="Zhou L.G."/>
            <person name="Ni X.B."/>
            <person name="Tian J.H."/>
            <person name="Sheng Y."/>
            <person name="Liu T."/>
            <person name="Pan Y.S."/>
            <person name="Xia L.Y."/>
            <person name="Li J."/>
            <person name="Zhao F."/>
            <person name="Cao W.C."/>
        </authorList>
    </citation>
    <scope>NUCLEOTIDE SEQUENCE [LARGE SCALE GENOMIC DNA]</scope>
    <source>
        <strain evidence="3">HaeL-2018</strain>
    </source>
</reference>
<dbReference type="AlphaFoldDB" id="A0A9J6GU43"/>
<dbReference type="GO" id="GO:0003676">
    <property type="term" value="F:nucleic acid binding"/>
    <property type="evidence" value="ECO:0007669"/>
    <property type="project" value="InterPro"/>
</dbReference>
<dbReference type="GO" id="GO:0008270">
    <property type="term" value="F:zinc ion binding"/>
    <property type="evidence" value="ECO:0007669"/>
    <property type="project" value="UniProtKB-KW"/>
</dbReference>
<accession>A0A9J6GU43</accession>
<gene>
    <name evidence="3" type="ORF">HPB48_015790</name>
</gene>
<dbReference type="EMBL" id="JABSTR010000009">
    <property type="protein sequence ID" value="KAH9378699.1"/>
    <property type="molecule type" value="Genomic_DNA"/>
</dbReference>
<dbReference type="Proteomes" id="UP000821853">
    <property type="component" value="Unassembled WGS sequence"/>
</dbReference>
<evidence type="ECO:0000313" key="4">
    <source>
        <dbReference type="Proteomes" id="UP000821853"/>
    </source>
</evidence>
<keyword evidence="4" id="KW-1185">Reference proteome</keyword>
<keyword evidence="1" id="KW-0479">Metal-binding</keyword>